<protein>
    <recommendedName>
        <fullName evidence="4">DUF192 domain-containing protein</fullName>
    </recommendedName>
</protein>
<sequence length="131" mass="15431">MNPKNIKTILLTLTIILIIVNIFDYFQFSSDVITINGKTFHIQIADNNYLRRKGLSNVRNYPYDGMLFVFKQNNIYIFQSMEMQFPLVICSLKKVASKEFLLNECFDFPIKRLISVKGKYIIEIPKNKFSF</sequence>
<keyword evidence="1" id="KW-1133">Transmembrane helix</keyword>
<dbReference type="AlphaFoldDB" id="A0A5A8F0X8"/>
<keyword evidence="3" id="KW-1185">Reference proteome</keyword>
<evidence type="ECO:0000313" key="3">
    <source>
        <dbReference type="Proteomes" id="UP000322876"/>
    </source>
</evidence>
<evidence type="ECO:0000256" key="1">
    <source>
        <dbReference type="SAM" id="Phobius"/>
    </source>
</evidence>
<keyword evidence="1" id="KW-0472">Membrane</keyword>
<reference evidence="2 3" key="1">
    <citation type="submission" date="2019-06" db="EMBL/GenBank/DDBJ databases">
        <title>Genomic insights into carbon and energy metabolism of Deferribacter autotrophicus revealed new metabolic traits in the phylum Deferribacteres.</title>
        <authorList>
            <person name="Slobodkin A.I."/>
            <person name="Slobodkina G.B."/>
            <person name="Allioux M."/>
            <person name="Alain K."/>
            <person name="Jebbar M."/>
            <person name="Shadrin V."/>
            <person name="Kublanov I.V."/>
            <person name="Toshchakov S.V."/>
            <person name="Bonch-Osmolovskaya E.A."/>
        </authorList>
    </citation>
    <scope>NUCLEOTIDE SEQUENCE [LARGE SCALE GENOMIC DNA]</scope>
    <source>
        <strain evidence="2 3">SL50</strain>
    </source>
</reference>
<organism evidence="2 3">
    <name type="scientific">Deferribacter autotrophicus</name>
    <dbReference type="NCBI Taxonomy" id="500465"/>
    <lineage>
        <taxon>Bacteria</taxon>
        <taxon>Pseudomonadati</taxon>
        <taxon>Deferribacterota</taxon>
        <taxon>Deferribacteres</taxon>
        <taxon>Deferribacterales</taxon>
        <taxon>Deferribacteraceae</taxon>
        <taxon>Deferribacter</taxon>
    </lineage>
</organism>
<dbReference type="Proteomes" id="UP000322876">
    <property type="component" value="Unassembled WGS sequence"/>
</dbReference>
<dbReference type="Gene3D" id="2.60.120.1140">
    <property type="entry name" value="Protein of unknown function DUF192"/>
    <property type="match status" value="1"/>
</dbReference>
<keyword evidence="1" id="KW-0812">Transmembrane</keyword>
<accession>A0A5A8F0X8</accession>
<comment type="caution">
    <text evidence="2">The sequence shown here is derived from an EMBL/GenBank/DDBJ whole genome shotgun (WGS) entry which is preliminary data.</text>
</comment>
<gene>
    <name evidence="2" type="ORF">FHQ18_09265</name>
</gene>
<dbReference type="InterPro" id="IPR038695">
    <property type="entry name" value="Saro_0823-like_sf"/>
</dbReference>
<dbReference type="EMBL" id="VFJB01000007">
    <property type="protein sequence ID" value="KAA0257521.1"/>
    <property type="molecule type" value="Genomic_DNA"/>
</dbReference>
<dbReference type="RefSeq" id="WP_149266902.1">
    <property type="nucleotide sequence ID" value="NZ_VFJB01000007.1"/>
</dbReference>
<name>A0A5A8F0X8_9BACT</name>
<evidence type="ECO:0008006" key="4">
    <source>
        <dbReference type="Google" id="ProtNLM"/>
    </source>
</evidence>
<evidence type="ECO:0000313" key="2">
    <source>
        <dbReference type="EMBL" id="KAA0257521.1"/>
    </source>
</evidence>
<feature type="transmembrane region" description="Helical" evidence="1">
    <location>
        <begin position="6"/>
        <end position="26"/>
    </location>
</feature>
<proteinExistence type="predicted"/>